<keyword evidence="1" id="KW-0472">Membrane</keyword>
<reference evidence="2" key="1">
    <citation type="journal article" date="2020" name="Nature">
        <title>Giant virus diversity and host interactions through global metagenomics.</title>
        <authorList>
            <person name="Schulz F."/>
            <person name="Roux S."/>
            <person name="Paez-Espino D."/>
            <person name="Jungbluth S."/>
            <person name="Walsh D.A."/>
            <person name="Denef V.J."/>
            <person name="McMahon K.D."/>
            <person name="Konstantinidis K.T."/>
            <person name="Eloe-Fadrosh E.A."/>
            <person name="Kyrpides N.C."/>
            <person name="Woyke T."/>
        </authorList>
    </citation>
    <scope>NUCLEOTIDE SEQUENCE</scope>
    <source>
        <strain evidence="2">GVMAG-M-3300024301-20</strain>
    </source>
</reference>
<keyword evidence="1" id="KW-1133">Transmembrane helix</keyword>
<organism evidence="2">
    <name type="scientific">viral metagenome</name>
    <dbReference type="NCBI Taxonomy" id="1070528"/>
    <lineage>
        <taxon>unclassified sequences</taxon>
        <taxon>metagenomes</taxon>
        <taxon>organismal metagenomes</taxon>
    </lineage>
</organism>
<evidence type="ECO:0000256" key="1">
    <source>
        <dbReference type="SAM" id="Phobius"/>
    </source>
</evidence>
<proteinExistence type="predicted"/>
<keyword evidence="1" id="KW-0812">Transmembrane</keyword>
<name>A0A6C0IRF0_9ZZZZ</name>
<dbReference type="AlphaFoldDB" id="A0A6C0IRF0"/>
<sequence>MGLNYKYTLLYIFVSLSLFYLLIFWFQDLLKGGYISLKEGFDNNTQISSEYTLNMPIIPFPKNAIIDYNKINGPEYSHTVNLSINDPITCKNFCGPKSQCLMTRNQCTSDIDCPGCLPNSKSFFRQPDSNVKGYEDTGKIGQQGLTYSPLINKESRDLEEATPGSKNAVLKRPYQGVDMWEKSFNEGLKIHDRKMMSKYRLNNFEQKIEANYPTTISTTGTFYNTGPTPSNSDL</sequence>
<evidence type="ECO:0000313" key="2">
    <source>
        <dbReference type="EMBL" id="QHT95788.1"/>
    </source>
</evidence>
<accession>A0A6C0IRF0</accession>
<feature type="transmembrane region" description="Helical" evidence="1">
    <location>
        <begin position="7"/>
        <end position="26"/>
    </location>
</feature>
<protein>
    <submittedName>
        <fullName evidence="2">Uncharacterized protein</fullName>
    </submittedName>
</protein>
<dbReference type="EMBL" id="MN740246">
    <property type="protein sequence ID" value="QHT95788.1"/>
    <property type="molecule type" value="Genomic_DNA"/>
</dbReference>